<sequence length="173" mass="17944">MLTAVFAALMLQQAAGMISWNPPPAPDPEAPVEAAAPVPAGPVTTIPEWGLADPFGWERSQCSPMIRKDASMELCQARVRTDLATALGDKLPAGLQPSGVEGCRQVSNGAGGYELTCAPPRREMAASTAPVAEVCEERPSATGSGGVNFERRCTPATGPKPDEGGLKFRLGGD</sequence>
<organism evidence="2 3">
    <name type="scientific">Brevundimonas goettingensis</name>
    <dbReference type="NCBI Taxonomy" id="2774190"/>
    <lineage>
        <taxon>Bacteria</taxon>
        <taxon>Pseudomonadati</taxon>
        <taxon>Pseudomonadota</taxon>
        <taxon>Alphaproteobacteria</taxon>
        <taxon>Caulobacterales</taxon>
        <taxon>Caulobacteraceae</taxon>
        <taxon>Brevundimonas</taxon>
    </lineage>
</organism>
<dbReference type="EMBL" id="CP062222">
    <property type="protein sequence ID" value="QTC91895.1"/>
    <property type="molecule type" value="Genomic_DNA"/>
</dbReference>
<dbReference type="Proteomes" id="UP000663918">
    <property type="component" value="Chromosome"/>
</dbReference>
<evidence type="ECO:0000313" key="2">
    <source>
        <dbReference type="EMBL" id="QTC91895.1"/>
    </source>
</evidence>
<accession>A0A975C1Q8</accession>
<keyword evidence="3" id="KW-1185">Reference proteome</keyword>
<gene>
    <name evidence="2" type="ORF">IFJ75_02910</name>
</gene>
<protein>
    <submittedName>
        <fullName evidence="2">Uncharacterized protein</fullName>
    </submittedName>
</protein>
<evidence type="ECO:0000256" key="1">
    <source>
        <dbReference type="SAM" id="MobiDB-lite"/>
    </source>
</evidence>
<evidence type="ECO:0000313" key="3">
    <source>
        <dbReference type="Proteomes" id="UP000663918"/>
    </source>
</evidence>
<dbReference type="AlphaFoldDB" id="A0A975C1Q8"/>
<dbReference type="RefSeq" id="WP_207871106.1">
    <property type="nucleotide sequence ID" value="NZ_CP062222.1"/>
</dbReference>
<feature type="region of interest" description="Disordered" evidence="1">
    <location>
        <begin position="137"/>
        <end position="173"/>
    </location>
</feature>
<reference evidence="2" key="1">
    <citation type="submission" date="2020-09" db="EMBL/GenBank/DDBJ databases">
        <title>Brevundimonas sp. LVF2 isolated from a puddle in Goettingen, Germany.</title>
        <authorList>
            <person name="Friedrich I."/>
            <person name="Klassen A."/>
            <person name="Hannes N."/>
            <person name="Schneider D."/>
            <person name="Hertel R."/>
            <person name="Daniel R."/>
        </authorList>
    </citation>
    <scope>NUCLEOTIDE SEQUENCE</scope>
    <source>
        <strain evidence="2">LVF2</strain>
    </source>
</reference>
<name>A0A975C1Q8_9CAUL</name>
<proteinExistence type="predicted"/>
<dbReference type="KEGG" id="bgoe:IFJ75_02910"/>
<feature type="compositionally biased region" description="Basic and acidic residues" evidence="1">
    <location>
        <begin position="160"/>
        <end position="173"/>
    </location>
</feature>